<feature type="domain" description="ABC transmembrane type-1" evidence="9">
    <location>
        <begin position="95"/>
        <end position="292"/>
    </location>
</feature>
<feature type="transmembrane region" description="Helical" evidence="7">
    <location>
        <begin position="32"/>
        <end position="52"/>
    </location>
</feature>
<feature type="transmembrane region" description="Helical" evidence="7">
    <location>
        <begin position="164"/>
        <end position="184"/>
    </location>
</feature>
<dbReference type="PANTHER" id="PTHR43744:SF12">
    <property type="entry name" value="ABC TRANSPORTER PERMEASE PROTEIN MG189-RELATED"/>
    <property type="match status" value="1"/>
</dbReference>
<gene>
    <name evidence="10" type="ORF">SAMN04488554_1752</name>
</gene>
<dbReference type="Pfam" id="PF00528">
    <property type="entry name" value="BPD_transp_1"/>
    <property type="match status" value="1"/>
</dbReference>
<keyword evidence="10" id="KW-0762">Sugar transport</keyword>
<dbReference type="PROSITE" id="PS50928">
    <property type="entry name" value="ABC_TM1"/>
    <property type="match status" value="1"/>
</dbReference>
<feature type="region of interest" description="Disordered" evidence="8">
    <location>
        <begin position="1"/>
        <end position="22"/>
    </location>
</feature>
<keyword evidence="3" id="KW-1003">Cell membrane</keyword>
<evidence type="ECO:0000256" key="3">
    <source>
        <dbReference type="ARBA" id="ARBA00022475"/>
    </source>
</evidence>
<reference evidence="11" key="1">
    <citation type="submission" date="2016-10" db="EMBL/GenBank/DDBJ databases">
        <authorList>
            <person name="Varghese N."/>
            <person name="Submissions S."/>
        </authorList>
    </citation>
    <scope>NUCLEOTIDE SEQUENCE [LARGE SCALE GENOMIC DNA]</scope>
    <source>
        <strain evidence="11">DSM 21368</strain>
    </source>
</reference>
<evidence type="ECO:0000256" key="4">
    <source>
        <dbReference type="ARBA" id="ARBA00022692"/>
    </source>
</evidence>
<evidence type="ECO:0000259" key="9">
    <source>
        <dbReference type="PROSITE" id="PS50928"/>
    </source>
</evidence>
<protein>
    <submittedName>
        <fullName evidence="10">Multiple sugar transport system permease protein</fullName>
    </submittedName>
</protein>
<keyword evidence="4 7" id="KW-0812">Transmembrane</keyword>
<dbReference type="SUPFAM" id="SSF161098">
    <property type="entry name" value="MetI-like"/>
    <property type="match status" value="1"/>
</dbReference>
<evidence type="ECO:0000313" key="11">
    <source>
        <dbReference type="Proteomes" id="UP000199220"/>
    </source>
</evidence>
<evidence type="ECO:0000313" key="10">
    <source>
        <dbReference type="EMBL" id="SEE18937.1"/>
    </source>
</evidence>
<feature type="compositionally biased region" description="Polar residues" evidence="8">
    <location>
        <begin position="1"/>
        <end position="10"/>
    </location>
</feature>
<feature type="transmembrane region" description="Helical" evidence="7">
    <location>
        <begin position="130"/>
        <end position="152"/>
    </location>
</feature>
<comment type="subcellular location">
    <subcellularLocation>
        <location evidence="1 7">Cell membrane</location>
        <topology evidence="1 7">Multi-pass membrane protein</topology>
    </subcellularLocation>
</comment>
<dbReference type="PANTHER" id="PTHR43744">
    <property type="entry name" value="ABC TRANSPORTER PERMEASE PROTEIN MG189-RELATED-RELATED"/>
    <property type="match status" value="1"/>
</dbReference>
<dbReference type="AlphaFoldDB" id="A0A1H5GTB8"/>
<evidence type="ECO:0000256" key="6">
    <source>
        <dbReference type="ARBA" id="ARBA00023136"/>
    </source>
</evidence>
<dbReference type="CDD" id="cd06261">
    <property type="entry name" value="TM_PBP2"/>
    <property type="match status" value="1"/>
</dbReference>
<feature type="transmembrane region" description="Helical" evidence="7">
    <location>
        <begin position="269"/>
        <end position="292"/>
    </location>
</feature>
<evidence type="ECO:0000256" key="7">
    <source>
        <dbReference type="RuleBase" id="RU363032"/>
    </source>
</evidence>
<keyword evidence="5 7" id="KW-1133">Transmembrane helix</keyword>
<dbReference type="OrthoDB" id="2063054at2"/>
<evidence type="ECO:0000256" key="8">
    <source>
        <dbReference type="SAM" id="MobiDB-lite"/>
    </source>
</evidence>
<dbReference type="GO" id="GO:0005886">
    <property type="term" value="C:plasma membrane"/>
    <property type="evidence" value="ECO:0007669"/>
    <property type="project" value="UniProtKB-SubCell"/>
</dbReference>
<dbReference type="GO" id="GO:0055085">
    <property type="term" value="P:transmembrane transport"/>
    <property type="evidence" value="ECO:0007669"/>
    <property type="project" value="InterPro"/>
</dbReference>
<keyword evidence="6 7" id="KW-0472">Membrane</keyword>
<evidence type="ECO:0000256" key="1">
    <source>
        <dbReference type="ARBA" id="ARBA00004651"/>
    </source>
</evidence>
<dbReference type="Proteomes" id="UP000199220">
    <property type="component" value="Unassembled WGS sequence"/>
</dbReference>
<keyword evidence="11" id="KW-1185">Reference proteome</keyword>
<feature type="transmembrane region" description="Helical" evidence="7">
    <location>
        <begin position="214"/>
        <end position="234"/>
    </location>
</feature>
<dbReference type="EMBL" id="FNTX01000001">
    <property type="protein sequence ID" value="SEE18937.1"/>
    <property type="molecule type" value="Genomic_DNA"/>
</dbReference>
<sequence length="306" mass="33184">MTVMTSTPTHAPTRHDAPARTRTVPPTRSTMGLWLVMGLMMAYYLLPIWWLVVNATKSNADLYSSAALWFGAENSLIENVVATFTEDGGAYSRWLLNTVLYTTGGGLGALAVSALAGYGFAKYDFPGKKVLFAALLGVMMIPLTALVIPQYLLMSGIGFVNTPWAVIIPSMLNPFAVYLIRVFAQDAVPDELLEVARLDGAGEFRAFRSIALHILRPALATVLIFALVAIWNNYFLPLLMLSDSDLYPITVGLADWYARAEATAGATTLLFNLVITGSLIALLPLVAAFLALQRYWVGGLTLGSVR</sequence>
<evidence type="ECO:0000256" key="2">
    <source>
        <dbReference type="ARBA" id="ARBA00022448"/>
    </source>
</evidence>
<dbReference type="InterPro" id="IPR000515">
    <property type="entry name" value="MetI-like"/>
</dbReference>
<dbReference type="InterPro" id="IPR035906">
    <property type="entry name" value="MetI-like_sf"/>
</dbReference>
<comment type="similarity">
    <text evidence="7">Belongs to the binding-protein-dependent transport system permease family.</text>
</comment>
<name>A0A1H5GTB8_9MICO</name>
<dbReference type="Gene3D" id="1.10.3720.10">
    <property type="entry name" value="MetI-like"/>
    <property type="match status" value="1"/>
</dbReference>
<feature type="transmembrane region" description="Helical" evidence="7">
    <location>
        <begin position="99"/>
        <end position="118"/>
    </location>
</feature>
<organism evidence="10 11">
    <name type="scientific">Ruania alba</name>
    <dbReference type="NCBI Taxonomy" id="648782"/>
    <lineage>
        <taxon>Bacteria</taxon>
        <taxon>Bacillati</taxon>
        <taxon>Actinomycetota</taxon>
        <taxon>Actinomycetes</taxon>
        <taxon>Micrococcales</taxon>
        <taxon>Ruaniaceae</taxon>
        <taxon>Ruania</taxon>
    </lineage>
</organism>
<keyword evidence="2 7" id="KW-0813">Transport</keyword>
<proteinExistence type="inferred from homology"/>
<dbReference type="STRING" id="648782.SAMN04488554_1752"/>
<evidence type="ECO:0000256" key="5">
    <source>
        <dbReference type="ARBA" id="ARBA00022989"/>
    </source>
</evidence>
<accession>A0A1H5GTB8</accession>